<proteinExistence type="predicted"/>
<comment type="caution">
    <text evidence="1">The sequence shown here is derived from an EMBL/GenBank/DDBJ whole genome shotgun (WGS) entry which is preliminary data.</text>
</comment>
<accession>A0A392U3B9</accession>
<name>A0A392U3B9_9FABA</name>
<evidence type="ECO:0000313" key="2">
    <source>
        <dbReference type="Proteomes" id="UP000265520"/>
    </source>
</evidence>
<organism evidence="1 2">
    <name type="scientific">Trifolium medium</name>
    <dbReference type="NCBI Taxonomy" id="97028"/>
    <lineage>
        <taxon>Eukaryota</taxon>
        <taxon>Viridiplantae</taxon>
        <taxon>Streptophyta</taxon>
        <taxon>Embryophyta</taxon>
        <taxon>Tracheophyta</taxon>
        <taxon>Spermatophyta</taxon>
        <taxon>Magnoliopsida</taxon>
        <taxon>eudicotyledons</taxon>
        <taxon>Gunneridae</taxon>
        <taxon>Pentapetalae</taxon>
        <taxon>rosids</taxon>
        <taxon>fabids</taxon>
        <taxon>Fabales</taxon>
        <taxon>Fabaceae</taxon>
        <taxon>Papilionoideae</taxon>
        <taxon>50 kb inversion clade</taxon>
        <taxon>NPAAA clade</taxon>
        <taxon>Hologalegina</taxon>
        <taxon>IRL clade</taxon>
        <taxon>Trifolieae</taxon>
        <taxon>Trifolium</taxon>
    </lineage>
</organism>
<dbReference type="Proteomes" id="UP000265520">
    <property type="component" value="Unassembled WGS sequence"/>
</dbReference>
<keyword evidence="2" id="KW-1185">Reference proteome</keyword>
<evidence type="ECO:0000313" key="1">
    <source>
        <dbReference type="EMBL" id="MCI66990.1"/>
    </source>
</evidence>
<sequence length="66" mass="7581">MILTCLDSRRNSRRFGANHASFGSILRAGDASEVGTRKQSYAENSDYGFKAFQLQIMRFSELWKCR</sequence>
<feature type="non-terminal residue" evidence="1">
    <location>
        <position position="66"/>
    </location>
</feature>
<protein>
    <submittedName>
        <fullName evidence="1">Uncharacterized protein</fullName>
    </submittedName>
</protein>
<dbReference type="AlphaFoldDB" id="A0A392U3B9"/>
<dbReference type="EMBL" id="LXQA010706529">
    <property type="protein sequence ID" value="MCI66990.1"/>
    <property type="molecule type" value="Genomic_DNA"/>
</dbReference>
<reference evidence="1 2" key="1">
    <citation type="journal article" date="2018" name="Front. Plant Sci.">
        <title>Red Clover (Trifolium pratense) and Zigzag Clover (T. medium) - A Picture of Genomic Similarities and Differences.</title>
        <authorList>
            <person name="Dluhosova J."/>
            <person name="Istvanek J."/>
            <person name="Nedelnik J."/>
            <person name="Repkova J."/>
        </authorList>
    </citation>
    <scope>NUCLEOTIDE SEQUENCE [LARGE SCALE GENOMIC DNA]</scope>
    <source>
        <strain evidence="2">cv. 10/8</strain>
        <tissue evidence="1">Leaf</tissue>
    </source>
</reference>